<organism evidence="1">
    <name type="scientific">marine metagenome</name>
    <dbReference type="NCBI Taxonomy" id="408172"/>
    <lineage>
        <taxon>unclassified sequences</taxon>
        <taxon>metagenomes</taxon>
        <taxon>ecological metagenomes</taxon>
    </lineage>
</organism>
<evidence type="ECO:0000313" key="1">
    <source>
        <dbReference type="EMBL" id="SVB04970.1"/>
    </source>
</evidence>
<accession>A0A382ATU9</accession>
<name>A0A382ATU9_9ZZZZ</name>
<dbReference type="AlphaFoldDB" id="A0A382ATU9"/>
<reference evidence="1" key="1">
    <citation type="submission" date="2018-05" db="EMBL/GenBank/DDBJ databases">
        <authorList>
            <person name="Lanie J.A."/>
            <person name="Ng W.-L."/>
            <person name="Kazmierczak K.M."/>
            <person name="Andrzejewski T.M."/>
            <person name="Davidsen T.M."/>
            <person name="Wayne K.J."/>
            <person name="Tettelin H."/>
            <person name="Glass J.I."/>
            <person name="Rusch D."/>
            <person name="Podicherti R."/>
            <person name="Tsui H.-C.T."/>
            <person name="Winkler M.E."/>
        </authorList>
    </citation>
    <scope>NUCLEOTIDE SEQUENCE</scope>
</reference>
<sequence length="23" mass="2684">MFSKEIIDSDNYSIKYGIDFLGK</sequence>
<feature type="non-terminal residue" evidence="1">
    <location>
        <position position="23"/>
    </location>
</feature>
<gene>
    <name evidence="1" type="ORF">METZ01_LOCUS157824</name>
</gene>
<protein>
    <submittedName>
        <fullName evidence="1">Uncharacterized protein</fullName>
    </submittedName>
</protein>
<proteinExistence type="predicted"/>
<dbReference type="EMBL" id="UINC01026821">
    <property type="protein sequence ID" value="SVB04970.1"/>
    <property type="molecule type" value="Genomic_DNA"/>
</dbReference>